<dbReference type="Pfam" id="PF00076">
    <property type="entry name" value="RRM_1"/>
    <property type="match status" value="1"/>
</dbReference>
<comment type="function">
    <text evidence="9">RNA-binding component of the eukaryotic translation initiation factor 3 (eIF-3) complex, which is involved in protein synthesis of a specialized repertoire of mRNAs and, together with other initiation factors, stimulates binding of mRNA and methionyl-tRNAi to the 40S ribosome. The eIF-3 complex specifically targets and initiates translation of a subset of mRNAs involved in cell proliferation.</text>
</comment>
<dbReference type="GO" id="GO:0003743">
    <property type="term" value="F:translation initiation factor activity"/>
    <property type="evidence" value="ECO:0007669"/>
    <property type="project" value="UniProtKB-UniRule"/>
</dbReference>
<dbReference type="GO" id="GO:0031369">
    <property type="term" value="F:translation initiation factor binding"/>
    <property type="evidence" value="ECO:0007669"/>
    <property type="project" value="InterPro"/>
</dbReference>
<evidence type="ECO:0000256" key="10">
    <source>
        <dbReference type="PIRNR" id="PIRNR036424"/>
    </source>
</evidence>
<dbReference type="SMART" id="SM00360">
    <property type="entry name" value="RRM"/>
    <property type="match status" value="1"/>
</dbReference>
<accession>A0AAW1DDP7</accession>
<comment type="caution">
    <text evidence="13">The sequence shown here is derived from an EMBL/GenBank/DDBJ whole genome shotgun (WGS) entry which is preliminary data.</text>
</comment>
<dbReference type="FunFam" id="2.130.10.10:FF:001060">
    <property type="entry name" value="Eukaryotic translation initiation factor 3 subunit B"/>
    <property type="match status" value="1"/>
</dbReference>
<evidence type="ECO:0000256" key="5">
    <source>
        <dbReference type="ARBA" id="ARBA00022737"/>
    </source>
</evidence>
<comment type="subunit">
    <text evidence="8">Component of the eukaryotic translation initiation factor 3 (eIF-3) complex. The eIF-3 complex interacts with pix. Interacts with mxt.</text>
</comment>
<dbReference type="SUPFAM" id="SSF82171">
    <property type="entry name" value="DPP6 N-terminal domain-like"/>
    <property type="match status" value="1"/>
</dbReference>
<dbReference type="PANTHER" id="PTHR14068">
    <property type="entry name" value="EUKARYOTIC TRANSLATION INITIATION FACTOR 3 EIF3 -RELATED"/>
    <property type="match status" value="1"/>
</dbReference>
<dbReference type="GO" id="GO:0003723">
    <property type="term" value="F:RNA binding"/>
    <property type="evidence" value="ECO:0007669"/>
    <property type="project" value="UniProtKB-UniRule"/>
</dbReference>
<dbReference type="Gene3D" id="2.130.10.10">
    <property type="entry name" value="YVTN repeat-like/Quinoprotein amine dehydrogenase"/>
    <property type="match status" value="2"/>
</dbReference>
<dbReference type="HAMAP" id="MF_03001">
    <property type="entry name" value="eIF3b"/>
    <property type="match status" value="1"/>
</dbReference>
<evidence type="ECO:0000256" key="3">
    <source>
        <dbReference type="ARBA" id="ARBA00022540"/>
    </source>
</evidence>
<dbReference type="PANTHER" id="PTHR14068:SF0">
    <property type="entry name" value="EUKARYOTIC TRANSLATION INITIATION FACTOR 3 SUBUNIT B"/>
    <property type="match status" value="1"/>
</dbReference>
<feature type="domain" description="RRM" evidence="12">
    <location>
        <begin position="96"/>
        <end position="180"/>
    </location>
</feature>
<dbReference type="AlphaFoldDB" id="A0AAW1DDP7"/>
<dbReference type="InterPro" id="IPR015943">
    <property type="entry name" value="WD40/YVTN_repeat-like_dom_sf"/>
</dbReference>
<keyword evidence="7 9" id="KW-0648">Protein biosynthesis</keyword>
<dbReference type="SUPFAM" id="SSF54928">
    <property type="entry name" value="RNA-binding domain, RBD"/>
    <property type="match status" value="1"/>
</dbReference>
<evidence type="ECO:0000313" key="14">
    <source>
        <dbReference type="Proteomes" id="UP001461498"/>
    </source>
</evidence>
<evidence type="ECO:0000256" key="8">
    <source>
        <dbReference type="ARBA" id="ARBA00047068"/>
    </source>
</evidence>
<evidence type="ECO:0000256" key="4">
    <source>
        <dbReference type="ARBA" id="ARBA00022574"/>
    </source>
</evidence>
<evidence type="ECO:0000256" key="2">
    <source>
        <dbReference type="ARBA" id="ARBA00022490"/>
    </source>
</evidence>
<keyword evidence="5" id="KW-0677">Repeat</keyword>
<evidence type="ECO:0000256" key="7">
    <source>
        <dbReference type="ARBA" id="ARBA00022917"/>
    </source>
</evidence>
<sequence length="729" mass="85414">MLMLYERARRFTQSLRRIPWECNLSAIVHAAHEMAKKKDAEKTAQSDHNKNNKSESNEDEEPNFDDPEGFVDKISDEELLGDILSKKPEELDGVESIIVVDGVPQVGPERLEKLQSVISKIFNKFGDIINEYYPKNENGQTKGYIFIEYSKPQSAIDAVNATNNYKLDKNHTFLVNLFTDFKKYEEIPDEWTPPDPQPYKEQRDLHYYLLEPDAYDQFCVICDSGNPVQIWQNTIPQPTKLEERARWTEKYVQWSPLGTYLATIHYKGVALWGGPKFEQIMRFTHVDVQFIEFSPCENYLITFSPNAHAHEQGRLIIWDIRRGEVMRTFDPDGPAVWPTFKWSKDDKYFAKLGTDVLSIYETPSFGLLEKKSVKIAGIRDFAWSPTDNILAYWVSENKDVPARVVLMEVPSRNEVRANNLFNVCDCKIHWQKSGDYLCVKVDRYTRCKKEKGETKYINMYYNFEIFHLREKNIPVDSVEIKEPIHAFAWEPVGSTFAIIHGETSNIQVSFYGLKTGHKPVLLKRLEKRVCNTLFWSPAGQFIVLADLRNNGVLEFVDTADFTVMNQTEHYRVSDVEWDPTGRYVVTATSKWKSKDDLGYWIWTFQGRILSRNNMQKFWQLQWRPRPPTLLTVEQQKEIKKNLKKYSAQFESKDRMRLTRASKELIEKRAAAMKKFEDFRQSMLNLWAQQKERRLQLRNNVDTDTLESDTQNVEEEVVEFFIKEEVTVLE</sequence>
<dbReference type="EMBL" id="JAPXFL010000003">
    <property type="protein sequence ID" value="KAK9508627.1"/>
    <property type="molecule type" value="Genomic_DNA"/>
</dbReference>
<dbReference type="GO" id="GO:0001732">
    <property type="term" value="P:formation of cytoplasmic translation initiation complex"/>
    <property type="evidence" value="ECO:0007669"/>
    <property type="project" value="UniProtKB-UniRule"/>
</dbReference>
<evidence type="ECO:0000256" key="9">
    <source>
        <dbReference type="HAMAP-Rule" id="MF_03001"/>
    </source>
</evidence>
<evidence type="ECO:0000256" key="11">
    <source>
        <dbReference type="SAM" id="MobiDB-lite"/>
    </source>
</evidence>
<protein>
    <recommendedName>
        <fullName evidence="9 10">Eukaryotic translation initiation factor 3 subunit B</fullName>
        <shortName evidence="9 10">eIF3b</shortName>
    </recommendedName>
    <alternativeName>
        <fullName evidence="9">Eukaryotic translation initiation factor 3 subunit 9</fullName>
    </alternativeName>
</protein>
<dbReference type="Proteomes" id="UP001461498">
    <property type="component" value="Unassembled WGS sequence"/>
</dbReference>
<dbReference type="PIRSF" id="PIRSF036424">
    <property type="entry name" value="eIF3b"/>
    <property type="match status" value="1"/>
</dbReference>
<dbReference type="FunFam" id="3.30.70.330:FF:000607">
    <property type="entry name" value="Eukaryotic translation initiation factor 3 subunit B"/>
    <property type="match status" value="1"/>
</dbReference>
<keyword evidence="14" id="KW-1185">Reference proteome</keyword>
<keyword evidence="3 9" id="KW-0396">Initiation factor</keyword>
<keyword evidence="2 9" id="KW-0963">Cytoplasm</keyword>
<feature type="region of interest" description="Disordered" evidence="11">
    <location>
        <begin position="35"/>
        <end position="71"/>
    </location>
</feature>
<evidence type="ECO:0000259" key="12">
    <source>
        <dbReference type="PROSITE" id="PS50102"/>
    </source>
</evidence>
<evidence type="ECO:0000256" key="6">
    <source>
        <dbReference type="ARBA" id="ARBA00022884"/>
    </source>
</evidence>
<feature type="compositionally biased region" description="Acidic residues" evidence="11">
    <location>
        <begin position="57"/>
        <end position="69"/>
    </location>
</feature>
<evidence type="ECO:0000313" key="13">
    <source>
        <dbReference type="EMBL" id="KAK9508627.1"/>
    </source>
</evidence>
<reference evidence="13 14" key="1">
    <citation type="submission" date="2022-12" db="EMBL/GenBank/DDBJ databases">
        <title>Chromosome-level genome assembly of true bugs.</title>
        <authorList>
            <person name="Ma L."/>
            <person name="Li H."/>
        </authorList>
    </citation>
    <scope>NUCLEOTIDE SEQUENCE [LARGE SCALE GENOMIC DNA]</scope>
    <source>
        <strain evidence="13">Lab_2022b</strain>
    </source>
</reference>
<dbReference type="InterPro" id="IPR011400">
    <property type="entry name" value="EIF3B"/>
</dbReference>
<dbReference type="InterPro" id="IPR000504">
    <property type="entry name" value="RRM_dom"/>
</dbReference>
<evidence type="ECO:0000256" key="1">
    <source>
        <dbReference type="ARBA" id="ARBA00004496"/>
    </source>
</evidence>
<dbReference type="InterPro" id="IPR034363">
    <property type="entry name" value="eIF3B_RRM"/>
</dbReference>
<dbReference type="InterPro" id="IPR013979">
    <property type="entry name" value="TIF_beta_prop-like"/>
</dbReference>
<gene>
    <name evidence="13" type="ORF">O3M35_006147</name>
</gene>
<dbReference type="CDD" id="cd12278">
    <property type="entry name" value="RRM_eIF3B"/>
    <property type="match status" value="1"/>
</dbReference>
<feature type="compositionally biased region" description="Basic and acidic residues" evidence="11">
    <location>
        <begin position="35"/>
        <end position="56"/>
    </location>
</feature>
<keyword evidence="6 9" id="KW-0694">RNA-binding</keyword>
<dbReference type="GO" id="GO:0005852">
    <property type="term" value="C:eukaryotic translation initiation factor 3 complex"/>
    <property type="evidence" value="ECO:0007669"/>
    <property type="project" value="UniProtKB-UniRule"/>
</dbReference>
<keyword evidence="4" id="KW-0853">WD repeat</keyword>
<proteinExistence type="inferred from homology"/>
<dbReference type="GO" id="GO:0033290">
    <property type="term" value="C:eukaryotic 48S preinitiation complex"/>
    <property type="evidence" value="ECO:0007669"/>
    <property type="project" value="UniProtKB-UniRule"/>
</dbReference>
<dbReference type="Pfam" id="PF08662">
    <property type="entry name" value="eIF2A"/>
    <property type="match status" value="1"/>
</dbReference>
<comment type="subcellular location">
    <subcellularLocation>
        <location evidence="1 9 10">Cytoplasm</location>
    </subcellularLocation>
</comment>
<dbReference type="InterPro" id="IPR012677">
    <property type="entry name" value="Nucleotide-bd_a/b_plait_sf"/>
</dbReference>
<dbReference type="PROSITE" id="PS50102">
    <property type="entry name" value="RRM"/>
    <property type="match status" value="1"/>
</dbReference>
<dbReference type="InterPro" id="IPR035979">
    <property type="entry name" value="RBD_domain_sf"/>
</dbReference>
<dbReference type="Gene3D" id="3.30.70.330">
    <property type="match status" value="1"/>
</dbReference>
<comment type="function">
    <text evidence="10">Component of the eukaryotic translation initiation factor 3 (eIF-3) complex, which is involved in protein synthesis and, together with other initiation factors, stimulates binding of mRNA and methionyl-tRNAi to the 40S ribosome.</text>
</comment>
<name>A0AAW1DDP7_9HEMI</name>
<dbReference type="GO" id="GO:0016282">
    <property type="term" value="C:eukaryotic 43S preinitiation complex"/>
    <property type="evidence" value="ECO:0007669"/>
    <property type="project" value="UniProtKB-UniRule"/>
</dbReference>
<organism evidence="13 14">
    <name type="scientific">Rhynocoris fuscipes</name>
    <dbReference type="NCBI Taxonomy" id="488301"/>
    <lineage>
        <taxon>Eukaryota</taxon>
        <taxon>Metazoa</taxon>
        <taxon>Ecdysozoa</taxon>
        <taxon>Arthropoda</taxon>
        <taxon>Hexapoda</taxon>
        <taxon>Insecta</taxon>
        <taxon>Pterygota</taxon>
        <taxon>Neoptera</taxon>
        <taxon>Paraneoptera</taxon>
        <taxon>Hemiptera</taxon>
        <taxon>Heteroptera</taxon>
        <taxon>Panheteroptera</taxon>
        <taxon>Cimicomorpha</taxon>
        <taxon>Reduviidae</taxon>
        <taxon>Harpactorinae</taxon>
        <taxon>Harpactorini</taxon>
        <taxon>Rhynocoris</taxon>
    </lineage>
</organism>
<comment type="similarity">
    <text evidence="9 10">Belongs to the eIF-3 subunit B family.</text>
</comment>